<dbReference type="AlphaFoldDB" id="A0A0V1EAC0"/>
<evidence type="ECO:0000313" key="2">
    <source>
        <dbReference type="Proteomes" id="UP000054632"/>
    </source>
</evidence>
<evidence type="ECO:0000313" key="1">
    <source>
        <dbReference type="EMBL" id="KRY70529.1"/>
    </source>
</evidence>
<protein>
    <submittedName>
        <fullName evidence="1">Uncharacterized protein</fullName>
    </submittedName>
</protein>
<dbReference type="EMBL" id="JYDR01000072">
    <property type="protein sequence ID" value="KRY70529.1"/>
    <property type="molecule type" value="Genomic_DNA"/>
</dbReference>
<gene>
    <name evidence="1" type="ORF">T4A_9480</name>
</gene>
<accession>A0A0V1EAC0</accession>
<reference evidence="1 2" key="1">
    <citation type="submission" date="2015-01" db="EMBL/GenBank/DDBJ databases">
        <title>Evolution of Trichinella species and genotypes.</title>
        <authorList>
            <person name="Korhonen P.K."/>
            <person name="Edoardo P."/>
            <person name="Giuseppe L.R."/>
            <person name="Gasser R.B."/>
        </authorList>
    </citation>
    <scope>NUCLEOTIDE SEQUENCE [LARGE SCALE GENOMIC DNA]</scope>
    <source>
        <strain evidence="1">ISS13</strain>
    </source>
</reference>
<name>A0A0V1EAC0_TRIPS</name>
<organism evidence="1 2">
    <name type="scientific">Trichinella pseudospiralis</name>
    <name type="common">Parasitic roundworm</name>
    <dbReference type="NCBI Taxonomy" id="6337"/>
    <lineage>
        <taxon>Eukaryota</taxon>
        <taxon>Metazoa</taxon>
        <taxon>Ecdysozoa</taxon>
        <taxon>Nematoda</taxon>
        <taxon>Enoplea</taxon>
        <taxon>Dorylaimia</taxon>
        <taxon>Trichinellida</taxon>
        <taxon>Trichinellidae</taxon>
        <taxon>Trichinella</taxon>
    </lineage>
</organism>
<sequence length="256" mass="29180">MKHKILFDLLEQLCNGIVVLSKDVNVSKHVFKKVKLNAKRRTAYVKQFNIFEGNFGMPLVHQIQPKHSECKKLVKMFFKFDKTLKSFLAHQKKSQILYTRLMVSVKSYQHGSSSSDPQDKRAIGQRLITRIDGTQQLARLDKQHPALDQSRHVAMSIVQQPFSTTLSARSQSVVLLLAFFIFTPEQIFKTCVSSCIGLAMPKTRSMPIDTGDGLLRVKFHRLFSLVVERVILLDLRAVVLLAFIVNCSVIQNFTCD</sequence>
<proteinExistence type="predicted"/>
<comment type="caution">
    <text evidence="1">The sequence shown here is derived from an EMBL/GenBank/DDBJ whole genome shotgun (WGS) entry which is preliminary data.</text>
</comment>
<dbReference type="Proteomes" id="UP000054632">
    <property type="component" value="Unassembled WGS sequence"/>
</dbReference>